<organism evidence="1">
    <name type="scientific">Fusarium oxysporum Fo47</name>
    <dbReference type="NCBI Taxonomy" id="660027"/>
    <lineage>
        <taxon>Eukaryota</taxon>
        <taxon>Fungi</taxon>
        <taxon>Dikarya</taxon>
        <taxon>Ascomycota</taxon>
        <taxon>Pezizomycotina</taxon>
        <taxon>Sordariomycetes</taxon>
        <taxon>Hypocreomycetidae</taxon>
        <taxon>Hypocreales</taxon>
        <taxon>Nectriaceae</taxon>
        <taxon>Fusarium</taxon>
        <taxon>Fusarium oxysporum species complex</taxon>
    </lineage>
</organism>
<dbReference type="VEuPathDB" id="FungiDB:FOZG_15640"/>
<reference evidence="1" key="1">
    <citation type="submission" date="2011-06" db="EMBL/GenBank/DDBJ databases">
        <title>The Genome Sequence of Fusarium oxysporum Fo47.</title>
        <authorList>
            <consortium name="The Broad Institute Genome Sequencing Platform"/>
            <person name="Ma L.-J."/>
            <person name="Gale L.R."/>
            <person name="Schwartz D.C."/>
            <person name="Zhou S."/>
            <person name="Corby-Kistler H."/>
            <person name="Young S.K."/>
            <person name="Zeng Q."/>
            <person name="Gargeya S."/>
            <person name="Fitzgerald M."/>
            <person name="Haas B."/>
            <person name="Abouelleil A."/>
            <person name="Alvarado L."/>
            <person name="Arachchi H.M."/>
            <person name="Berlin A."/>
            <person name="Brown A."/>
            <person name="Chapman S.B."/>
            <person name="Chen Z."/>
            <person name="Dunbar C."/>
            <person name="Freedman E."/>
            <person name="Gearin G."/>
            <person name="Gellesch M."/>
            <person name="Goldberg J."/>
            <person name="Griggs A."/>
            <person name="Gujja S."/>
            <person name="Heiman D."/>
            <person name="Howarth C."/>
            <person name="Larson L."/>
            <person name="Lui A."/>
            <person name="MacDonald P.J.P."/>
            <person name="Mehta T."/>
            <person name="Montmayeur A."/>
            <person name="Murphy C."/>
            <person name="Neiman D."/>
            <person name="Pearson M."/>
            <person name="Priest M."/>
            <person name="Roberts A."/>
            <person name="Saif S."/>
            <person name="Shea T."/>
            <person name="Shenoy N."/>
            <person name="Sisk P."/>
            <person name="Stolte C."/>
            <person name="Sykes S."/>
            <person name="Wortman J."/>
            <person name="Nusbaum C."/>
            <person name="Birren B."/>
        </authorList>
    </citation>
    <scope>NUCLEOTIDE SEQUENCE [LARGE SCALE GENOMIC DNA]</scope>
    <source>
        <strain evidence="1">Fo47</strain>
    </source>
</reference>
<proteinExistence type="predicted"/>
<dbReference type="Proteomes" id="UP000030766">
    <property type="component" value="Unassembled WGS sequence"/>
</dbReference>
<protein>
    <submittedName>
        <fullName evidence="1">Uncharacterized protein</fullName>
    </submittedName>
</protein>
<sequence>MDKHGFECGLFVISANRQDLRNRNEWGVGMLSVNNAANGIEYEDCKADMDFESNTIELDQ</sequence>
<dbReference type="EMBL" id="JH717908">
    <property type="protein sequence ID" value="EWZ31232.1"/>
    <property type="molecule type" value="Genomic_DNA"/>
</dbReference>
<gene>
    <name evidence="1" type="ORF">FOZG_15640</name>
</gene>
<dbReference type="HOGENOM" id="CLU_2941797_0_0_1"/>
<dbReference type="AlphaFoldDB" id="W9JGT9"/>
<reference evidence="1" key="2">
    <citation type="submission" date="2012-06" db="EMBL/GenBank/DDBJ databases">
        <title>Annotation of the Genome Sequence of Fusarium oxysporum Fo47.</title>
        <authorList>
            <consortium name="The Broad Institute Genomics Platform"/>
            <person name="Ma L.-J."/>
            <person name="Corby-Kistler H."/>
            <person name="Broz K."/>
            <person name="Gale L.R."/>
            <person name="Jonkers W."/>
            <person name="O'Donnell K."/>
            <person name="Ploetz R."/>
            <person name="Steinberg C."/>
            <person name="Schwartz D.C."/>
            <person name="VanEtten H."/>
            <person name="Zhou S."/>
            <person name="Young S.K."/>
            <person name="Zeng Q."/>
            <person name="Gargeya S."/>
            <person name="Fitzgerald M."/>
            <person name="Abouelleil A."/>
            <person name="Alvarado L."/>
            <person name="Chapman S.B."/>
            <person name="Gainer-Dewar J."/>
            <person name="Goldberg J."/>
            <person name="Griggs A."/>
            <person name="Gujja S."/>
            <person name="Hansen M."/>
            <person name="Howarth C."/>
            <person name="Imamovic A."/>
            <person name="Ireland A."/>
            <person name="Larimer J."/>
            <person name="McCowan C."/>
            <person name="Murphy C."/>
            <person name="Pearson M."/>
            <person name="Poon T.W."/>
            <person name="Priest M."/>
            <person name="Roberts A."/>
            <person name="Saif S."/>
            <person name="Shea T."/>
            <person name="Sykes S."/>
            <person name="Wortman J."/>
            <person name="Nusbaum C."/>
            <person name="Birren B."/>
        </authorList>
    </citation>
    <scope>NUCLEOTIDE SEQUENCE</scope>
    <source>
        <strain evidence="1">Fo47</strain>
    </source>
</reference>
<name>W9JGT9_FUSOX</name>
<evidence type="ECO:0000313" key="1">
    <source>
        <dbReference type="EMBL" id="EWZ31232.1"/>
    </source>
</evidence>
<accession>W9JGT9</accession>